<organism evidence="3 4">
    <name type="scientific">[Muricauda] lutisoli</name>
    <dbReference type="NCBI Taxonomy" id="2816035"/>
    <lineage>
        <taxon>Bacteria</taxon>
        <taxon>Pseudomonadati</taxon>
        <taxon>Bacteroidota</taxon>
        <taxon>Flavobacteriia</taxon>
        <taxon>Flavobacteriales</taxon>
        <taxon>Flavobacteriaceae</taxon>
        <taxon>Allomuricauda</taxon>
    </lineage>
</organism>
<protein>
    <submittedName>
        <fullName evidence="3">2TM domain-containing protein</fullName>
    </submittedName>
</protein>
<evidence type="ECO:0000259" key="2">
    <source>
        <dbReference type="Pfam" id="PF13239"/>
    </source>
</evidence>
<evidence type="ECO:0000313" key="4">
    <source>
        <dbReference type="Proteomes" id="UP000664163"/>
    </source>
</evidence>
<keyword evidence="1" id="KW-0812">Transmembrane</keyword>
<name>A0ABS3ETJ0_9FLAO</name>
<feature type="domain" description="2TM" evidence="2">
    <location>
        <begin position="11"/>
        <end position="87"/>
    </location>
</feature>
<feature type="transmembrane region" description="Helical" evidence="1">
    <location>
        <begin position="21"/>
        <end position="39"/>
    </location>
</feature>
<comment type="caution">
    <text evidence="3">The sequence shown here is derived from an EMBL/GenBank/DDBJ whole genome shotgun (WGS) entry which is preliminary data.</text>
</comment>
<feature type="transmembrane region" description="Helical" evidence="1">
    <location>
        <begin position="45"/>
        <end position="66"/>
    </location>
</feature>
<dbReference type="Pfam" id="PF13239">
    <property type="entry name" value="2TM"/>
    <property type="match status" value="1"/>
</dbReference>
<keyword evidence="1" id="KW-1133">Transmembrane helix</keyword>
<proteinExistence type="predicted"/>
<accession>A0ABS3ETJ0</accession>
<evidence type="ECO:0000256" key="1">
    <source>
        <dbReference type="SAM" id="Phobius"/>
    </source>
</evidence>
<dbReference type="EMBL" id="JAFLND010000001">
    <property type="protein sequence ID" value="MBO0329455.1"/>
    <property type="molecule type" value="Genomic_DNA"/>
</dbReference>
<evidence type="ECO:0000313" key="3">
    <source>
        <dbReference type="EMBL" id="MBO0329455.1"/>
    </source>
</evidence>
<keyword evidence="4" id="KW-1185">Reference proteome</keyword>
<gene>
    <name evidence="3" type="ORF">J0X13_02785</name>
</gene>
<dbReference type="Proteomes" id="UP000664163">
    <property type="component" value="Unassembled WGS sequence"/>
</dbReference>
<keyword evidence="1" id="KW-0472">Membrane</keyword>
<sequence length="92" mass="10960">MENFEEQRYARAKERVERIKSFYSNLTAYFLVIPLLAYLNFRTTGFPWSIFPAIGWGLGLVGHWMTAYGQNPIFGKEWEERKIQELMSNKEF</sequence>
<dbReference type="RefSeq" id="WP_207069942.1">
    <property type="nucleotide sequence ID" value="NZ_JAFLND010000001.1"/>
</dbReference>
<dbReference type="InterPro" id="IPR025698">
    <property type="entry name" value="2TM_dom"/>
</dbReference>
<reference evidence="3 4" key="1">
    <citation type="submission" date="2021-03" db="EMBL/GenBank/DDBJ databases">
        <title>Muricauda sp. CAU 1631 isolated from Incheon.</title>
        <authorList>
            <person name="Kim W."/>
        </authorList>
    </citation>
    <scope>NUCLEOTIDE SEQUENCE [LARGE SCALE GENOMIC DNA]</scope>
    <source>
        <strain evidence="3 4">CAU 1631</strain>
    </source>
</reference>